<evidence type="ECO:0000313" key="3">
    <source>
        <dbReference type="Proteomes" id="UP000290649"/>
    </source>
</evidence>
<evidence type="ECO:0000259" key="1">
    <source>
        <dbReference type="Pfam" id="PF10335"/>
    </source>
</evidence>
<gene>
    <name evidence="2" type="ORF">DS745_04895</name>
</gene>
<proteinExistence type="predicted"/>
<evidence type="ECO:0000313" key="2">
    <source>
        <dbReference type="EMBL" id="RXJ02925.1"/>
    </source>
</evidence>
<reference evidence="2 3" key="1">
    <citation type="journal article" date="2019" name="Int. J. Syst. Evol. Microbiol.">
        <title>Anaerobacillus alkaliphilus sp. nov., a novel alkaliphilic and moderately halophilic bacterium.</title>
        <authorList>
            <person name="Borsodi A.K."/>
            <person name="Aszalos J.M."/>
            <person name="Bihari P."/>
            <person name="Nagy I."/>
            <person name="Schumann P."/>
            <person name="Sproer C."/>
            <person name="Kovacs A.L."/>
            <person name="Boka K."/>
            <person name="Dobosy P."/>
            <person name="Ovari M."/>
            <person name="Szili-Kovacs T."/>
            <person name="Toth E."/>
        </authorList>
    </citation>
    <scope>NUCLEOTIDE SEQUENCE [LARGE SCALE GENOMIC DNA]</scope>
    <source>
        <strain evidence="2 3">B16-10</strain>
    </source>
</reference>
<dbReference type="InterPro" id="IPR018821">
    <property type="entry name" value="DUF294_put_nucleoTrafse_sb-bd"/>
</dbReference>
<dbReference type="Proteomes" id="UP000290649">
    <property type="component" value="Unassembled WGS sequence"/>
</dbReference>
<name>A0A4Q0VYG8_9BACI</name>
<dbReference type="OrthoDB" id="9810963at2"/>
<dbReference type="EMBL" id="QOUX01000020">
    <property type="protein sequence ID" value="RXJ02925.1"/>
    <property type="molecule type" value="Genomic_DNA"/>
</dbReference>
<keyword evidence="3" id="KW-1185">Reference proteome</keyword>
<accession>A0A4Q0VYG8</accession>
<comment type="caution">
    <text evidence="2">The sequence shown here is derived from an EMBL/GenBank/DDBJ whole genome shotgun (WGS) entry which is preliminary data.</text>
</comment>
<feature type="domain" description="DUF294" evidence="1">
    <location>
        <begin position="2"/>
        <end position="51"/>
    </location>
</feature>
<sequence length="51" mass="5849">MRVTQGWTRFKQGIESSSVVKFTHLKSREKEELIQALKIVSALQNQVLASF</sequence>
<dbReference type="AlphaFoldDB" id="A0A4Q0VYG8"/>
<dbReference type="Pfam" id="PF10335">
    <property type="entry name" value="DUF294_C"/>
    <property type="match status" value="1"/>
</dbReference>
<protein>
    <recommendedName>
        <fullName evidence="1">DUF294 domain-containing protein</fullName>
    </recommendedName>
</protein>
<organism evidence="2 3">
    <name type="scientific">Anaerobacillus alkaliphilus</name>
    <dbReference type="NCBI Taxonomy" id="1548597"/>
    <lineage>
        <taxon>Bacteria</taxon>
        <taxon>Bacillati</taxon>
        <taxon>Bacillota</taxon>
        <taxon>Bacilli</taxon>
        <taxon>Bacillales</taxon>
        <taxon>Bacillaceae</taxon>
        <taxon>Anaerobacillus</taxon>
    </lineage>
</organism>